<proteinExistence type="predicted"/>
<organism evidence="1 2">
    <name type="scientific">Streptomyces mobaraensis</name>
    <name type="common">Streptoverticillium mobaraense</name>
    <dbReference type="NCBI Taxonomy" id="35621"/>
    <lineage>
        <taxon>Bacteria</taxon>
        <taxon>Bacillati</taxon>
        <taxon>Actinomycetota</taxon>
        <taxon>Actinomycetes</taxon>
        <taxon>Kitasatosporales</taxon>
        <taxon>Streptomycetaceae</taxon>
        <taxon>Streptomyces</taxon>
    </lineage>
</organism>
<dbReference type="RefSeq" id="WP_152264346.1">
    <property type="nucleotide sequence ID" value="NZ_VOKX01000036.1"/>
</dbReference>
<evidence type="ECO:0000313" key="2">
    <source>
        <dbReference type="Proteomes" id="UP000327000"/>
    </source>
</evidence>
<accession>A0A5N5W5Q9</accession>
<gene>
    <name evidence="1" type="ORF">FRZ00_19430</name>
</gene>
<reference evidence="1 2" key="1">
    <citation type="journal article" date="2019" name="Microb. Cell Fact.">
        <title>Exploring novel herbicidin analogues by transcriptional regulator overexpression and MS/MS molecular networking.</title>
        <authorList>
            <person name="Shi Y."/>
            <person name="Gu R."/>
            <person name="Li Y."/>
            <person name="Wang X."/>
            <person name="Ren W."/>
            <person name="Li X."/>
            <person name="Wang L."/>
            <person name="Xie Y."/>
            <person name="Hong B."/>
        </authorList>
    </citation>
    <scope>NUCLEOTIDE SEQUENCE [LARGE SCALE GENOMIC DNA]</scope>
    <source>
        <strain evidence="1 2">US-43</strain>
    </source>
</reference>
<protein>
    <recommendedName>
        <fullName evidence="3">Lipoprotein</fullName>
    </recommendedName>
</protein>
<dbReference type="Proteomes" id="UP000327000">
    <property type="component" value="Unassembled WGS sequence"/>
</dbReference>
<keyword evidence="2" id="KW-1185">Reference proteome</keyword>
<comment type="caution">
    <text evidence="1">The sequence shown here is derived from an EMBL/GenBank/DDBJ whole genome shotgun (WGS) entry which is preliminary data.</text>
</comment>
<name>A0A5N5W5Q9_STRMB</name>
<sequence>MRAMDGPTTRPRGGRRAALRFLAVVLIALPALTGCGAGPVDGAAVRDTDAVRRLLDGWAKALRDRDEGAYLAAVDPGERAYRDRRRQVFANLADVPLASWEYGAVRTGGSTPAPGDGHRVAAEAELRYRLAGYDAAPVSVPVRLTAVRRSGRWYVAGDDTASGDRQLWEQGRVTAVRGRHSLVLGAGREPAALRALSGLADAAVPAVAAAWPDDGRPGRLVVEMPASLERMGALLGAPPSDYRGIAAVTTTAGEKGGGGPVPAGRIVVNPEAYGALSTFGRRAVLTHEATHVATRARTTDTTPMWLSEGFADWVAYRTADRAPAAIAPELTRAVTAGRPPDRLPADADFRFTGGADRLARAYEGAWLACRMVAERWGERKLVAFYRAAGTGSVEKAAREVLGTGERELTAEWRGYVRKVLR</sequence>
<dbReference type="PROSITE" id="PS51257">
    <property type="entry name" value="PROKAR_LIPOPROTEIN"/>
    <property type="match status" value="1"/>
</dbReference>
<evidence type="ECO:0000313" key="1">
    <source>
        <dbReference type="EMBL" id="KAB7842846.1"/>
    </source>
</evidence>
<dbReference type="AlphaFoldDB" id="A0A5N5W5Q9"/>
<dbReference type="OrthoDB" id="5242307at2"/>
<evidence type="ECO:0008006" key="3">
    <source>
        <dbReference type="Google" id="ProtNLM"/>
    </source>
</evidence>
<dbReference type="EMBL" id="VOKX01000036">
    <property type="protein sequence ID" value="KAB7842846.1"/>
    <property type="molecule type" value="Genomic_DNA"/>
</dbReference>